<feature type="region of interest" description="Disordered" evidence="2">
    <location>
        <begin position="306"/>
        <end position="354"/>
    </location>
</feature>
<keyword evidence="5" id="KW-1185">Reference proteome</keyword>
<protein>
    <submittedName>
        <fullName evidence="4">HNH endonuclease</fullName>
    </submittedName>
</protein>
<feature type="compositionally biased region" description="Pro residues" evidence="2">
    <location>
        <begin position="316"/>
        <end position="325"/>
    </location>
</feature>
<dbReference type="Pfam" id="PF01844">
    <property type="entry name" value="HNH"/>
    <property type="match status" value="1"/>
</dbReference>
<dbReference type="Pfam" id="PF02720">
    <property type="entry name" value="DUF222"/>
    <property type="match status" value="1"/>
</dbReference>
<organism evidence="4 5">
    <name type="scientific">Arthrobacter sulfonylureivorans</name>
    <dbReference type="NCBI Taxonomy" id="2486855"/>
    <lineage>
        <taxon>Bacteria</taxon>
        <taxon>Bacillati</taxon>
        <taxon>Actinomycetota</taxon>
        <taxon>Actinomycetes</taxon>
        <taxon>Micrococcales</taxon>
        <taxon>Micrococcaceae</taxon>
        <taxon>Arthrobacter</taxon>
    </lineage>
</organism>
<keyword evidence="4" id="KW-0378">Hydrolase</keyword>
<dbReference type="CDD" id="cd00085">
    <property type="entry name" value="HNHc"/>
    <property type="match status" value="1"/>
</dbReference>
<keyword evidence="4" id="KW-0540">Nuclease</keyword>
<dbReference type="InterPro" id="IPR003615">
    <property type="entry name" value="HNH_nuc"/>
</dbReference>
<evidence type="ECO:0000256" key="1">
    <source>
        <dbReference type="ARBA" id="ARBA00023450"/>
    </source>
</evidence>
<keyword evidence="4" id="KW-0255">Endonuclease</keyword>
<dbReference type="InterPro" id="IPR002711">
    <property type="entry name" value="HNH"/>
</dbReference>
<evidence type="ECO:0000256" key="2">
    <source>
        <dbReference type="SAM" id="MobiDB-lite"/>
    </source>
</evidence>
<dbReference type="Proteomes" id="UP000829069">
    <property type="component" value="Chromosome"/>
</dbReference>
<dbReference type="EMBL" id="CP093326">
    <property type="protein sequence ID" value="UNK46465.1"/>
    <property type="molecule type" value="Genomic_DNA"/>
</dbReference>
<feature type="compositionally biased region" description="Low complexity" evidence="2">
    <location>
        <begin position="306"/>
        <end position="315"/>
    </location>
</feature>
<evidence type="ECO:0000259" key="3">
    <source>
        <dbReference type="SMART" id="SM00507"/>
    </source>
</evidence>
<accession>A0ABY3W844</accession>
<reference evidence="4 5" key="1">
    <citation type="submission" date="2022-03" db="EMBL/GenBank/DDBJ databases">
        <title>Isotopic signatures of nitrous oxide derived from detoxification processes.</title>
        <authorList>
            <person name="Behrendt U."/>
            <person name="Buchen C."/>
            <person name="Well R."/>
            <person name="Ulrich A."/>
            <person name="Rohe L."/>
            <person name="Kolb S."/>
            <person name="Schloter M."/>
            <person name="Horn M.A."/>
            <person name="Augustin J."/>
        </authorList>
    </citation>
    <scope>NUCLEOTIDE SEQUENCE [LARGE SCALE GENOMIC DNA]</scope>
    <source>
        <strain evidence="4 5">S4-C24</strain>
    </source>
</reference>
<gene>
    <name evidence="4" type="ORF">MNQ99_03590</name>
</gene>
<feature type="compositionally biased region" description="Low complexity" evidence="2">
    <location>
        <begin position="474"/>
        <end position="485"/>
    </location>
</feature>
<comment type="similarity">
    <text evidence="1">Belongs to the Rv1128c/1148c/1588c/1702c/1945/3466 family.</text>
</comment>
<evidence type="ECO:0000313" key="5">
    <source>
        <dbReference type="Proteomes" id="UP000829069"/>
    </source>
</evidence>
<evidence type="ECO:0000313" key="4">
    <source>
        <dbReference type="EMBL" id="UNK46465.1"/>
    </source>
</evidence>
<dbReference type="GO" id="GO:0004519">
    <property type="term" value="F:endonuclease activity"/>
    <property type="evidence" value="ECO:0007669"/>
    <property type="project" value="UniProtKB-KW"/>
</dbReference>
<feature type="domain" description="HNH nuclease" evidence="3">
    <location>
        <begin position="403"/>
        <end position="453"/>
    </location>
</feature>
<name>A0ABY3W844_9MICC</name>
<sequence length="556" mass="58743">MVDPAAPEPPASGNGFAIALPPVDLEAPAAGLVDQITARENAKDAIAAEQARLMVALDQRIRAERAAKGVPAARQGEGIAKQVGLARRESPNYGALLLGRAKVLVNQMPHTLQALGAGRLNEHRAAILVRETDCLNLEHRAVVDEELAGNPDRLHGLGNRQLEAEAKRAAYRLDPHAVVKRAAKAEADRYVSSRPEPDVMVSVRTLLPVVQGIAVMAALQQEADRLANAGDPRTRGQVMADTVFERVTGRSTADPAALELQLVMTDRALLQGEREPAWLTGYGIVPAQYARDLIRLPQDPQELATAATGGNQAGQSPPPRNPSGPPGSGFGQKAPPGAGTGQKAPPAGTEPGWKTAREQARLVRLRNLKVGGVEDVWIRRLYTAPGTGQLLGMDSKARKFPDGIRRMVMARDAFCGGPWCDAPIRHIDHIVAWSEGGPTTLANGQGLCERCNHAKEADGWSAKPVDAPRHSVETTTPTGHTYTSTAPPLPGTTPSGPMAAAVAAPRGQQTAREPRLLVGAALRQAGAADGGRPGSGTESGWAVVRIPRKELIRPAA</sequence>
<dbReference type="InterPro" id="IPR003870">
    <property type="entry name" value="DUF222"/>
</dbReference>
<dbReference type="Gene3D" id="1.10.30.50">
    <property type="match status" value="1"/>
</dbReference>
<feature type="region of interest" description="Disordered" evidence="2">
    <location>
        <begin position="459"/>
        <end position="510"/>
    </location>
</feature>
<proteinExistence type="inferred from homology"/>
<dbReference type="RefSeq" id="WP_241914485.1">
    <property type="nucleotide sequence ID" value="NZ_CP093326.1"/>
</dbReference>
<dbReference type="SMART" id="SM00507">
    <property type="entry name" value="HNHc"/>
    <property type="match status" value="1"/>
</dbReference>